<keyword evidence="3" id="KW-0547">Nucleotide-binding</keyword>
<dbReference type="PANTHER" id="PTHR33295">
    <property type="entry name" value="ATPASE"/>
    <property type="match status" value="1"/>
</dbReference>
<dbReference type="PANTHER" id="PTHR33295:SF7">
    <property type="entry name" value="ATPASE"/>
    <property type="match status" value="1"/>
</dbReference>
<reference evidence="3 4" key="1">
    <citation type="submission" date="2017-09" db="EMBL/GenBank/DDBJ databases">
        <title>Whole genomes of Flavobacteriaceae.</title>
        <authorList>
            <person name="Stine C."/>
            <person name="Li C."/>
            <person name="Tadesse D."/>
        </authorList>
    </citation>
    <scope>NUCLEOTIDE SEQUENCE [LARGE SCALE GENOMIC DNA]</scope>
    <source>
        <strain evidence="3 4">ATCC 35036</strain>
    </source>
</reference>
<name>A0A2H3KK40_9FLAO</name>
<evidence type="ECO:0000259" key="1">
    <source>
        <dbReference type="Pfam" id="PF13173"/>
    </source>
</evidence>
<organism evidence="3 4">
    <name type="scientific">Flavobacterium branchiophilum</name>
    <dbReference type="NCBI Taxonomy" id="55197"/>
    <lineage>
        <taxon>Bacteria</taxon>
        <taxon>Pseudomonadati</taxon>
        <taxon>Bacteroidota</taxon>
        <taxon>Flavobacteriia</taxon>
        <taxon>Flavobacteriales</taxon>
        <taxon>Flavobacteriaceae</taxon>
        <taxon>Flavobacterium</taxon>
    </lineage>
</organism>
<dbReference type="Pfam" id="PF13635">
    <property type="entry name" value="DUF4143"/>
    <property type="match status" value="1"/>
</dbReference>
<dbReference type="InterPro" id="IPR025420">
    <property type="entry name" value="DUF4143"/>
</dbReference>
<dbReference type="GO" id="GO:0005524">
    <property type="term" value="F:ATP binding"/>
    <property type="evidence" value="ECO:0007669"/>
    <property type="project" value="UniProtKB-KW"/>
</dbReference>
<feature type="domain" description="DUF4143" evidence="2">
    <location>
        <begin position="224"/>
        <end position="388"/>
    </location>
</feature>
<dbReference type="OrthoDB" id="9801840at2"/>
<dbReference type="AlphaFoldDB" id="A0A2H3KK40"/>
<proteinExistence type="predicted"/>
<dbReference type="EMBL" id="PCMW01000079">
    <property type="protein sequence ID" value="PDS22788.1"/>
    <property type="molecule type" value="Genomic_DNA"/>
</dbReference>
<feature type="domain" description="AAA" evidence="1">
    <location>
        <begin position="19"/>
        <end position="153"/>
    </location>
</feature>
<accession>A0A2H3KK40</accession>
<comment type="caution">
    <text evidence="3">The sequence shown here is derived from an EMBL/GenBank/DDBJ whole genome shotgun (WGS) entry which is preliminary data.</text>
</comment>
<evidence type="ECO:0000313" key="4">
    <source>
        <dbReference type="Proteomes" id="UP000220828"/>
    </source>
</evidence>
<dbReference type="Pfam" id="PF13173">
    <property type="entry name" value="AAA_14"/>
    <property type="match status" value="1"/>
</dbReference>
<dbReference type="InterPro" id="IPR027417">
    <property type="entry name" value="P-loop_NTPase"/>
</dbReference>
<gene>
    <name evidence="3" type="ORF">B0A77_12270</name>
</gene>
<evidence type="ECO:0000259" key="2">
    <source>
        <dbReference type="Pfam" id="PF13635"/>
    </source>
</evidence>
<dbReference type="SUPFAM" id="SSF52540">
    <property type="entry name" value="P-loop containing nucleoside triphosphate hydrolases"/>
    <property type="match status" value="1"/>
</dbReference>
<protein>
    <submittedName>
        <fullName evidence="3">ATP-binding protein</fullName>
    </submittedName>
</protein>
<keyword evidence="3" id="KW-0067">ATP-binding</keyword>
<sequence>MYFKRSIDQKLADWKFKANRKPLLLRGARQIGKTSAVRHLGQSFTYFLEINFDENPQLLSLFEGNLSIEELCSQLEIIVGTPIIEGETLLFLDEIQAAPNAIKMLRYFFEKKNNLHLVAAGSLLEFALADLPSFGVGRISNLFVYPFTFEEFLMAMQEELLLKAIQNATPTNPIPDLVHQKAIRLLKSFLIVGGLPEAVATFVETQNYALVQEVLDELIVTYQADFSKYKSRVPHIRIQEVFRNVIMQVGTKYSYSLLSDYKNYQVKEAIELLQMAGLVYTVTHSACNGIPLGAEINPKKRKILVFDTGIYQRLLGLDLAPLFLNDDLNLINKGTIAELFVGLELQKNNPDPLAGLYYWQREAKNSQAEVDYVIQQNLDIIPIEVKAGTKGAMQSMYLFLEEKNTRFGIRTSLENFGEIEKIKIIPIYAIGIAIQKK</sequence>
<dbReference type="RefSeq" id="WP_097554632.1">
    <property type="nucleotide sequence ID" value="NZ_PCMW01000079.1"/>
</dbReference>
<dbReference type="Proteomes" id="UP000220828">
    <property type="component" value="Unassembled WGS sequence"/>
</dbReference>
<evidence type="ECO:0000313" key="3">
    <source>
        <dbReference type="EMBL" id="PDS22788.1"/>
    </source>
</evidence>
<dbReference type="InterPro" id="IPR041682">
    <property type="entry name" value="AAA_14"/>
</dbReference>